<dbReference type="AlphaFoldDB" id="A0A8C5TJP9"/>
<feature type="chain" id="PRO_5034483087" description="Secreted protein" evidence="1">
    <location>
        <begin position="18"/>
        <end position="124"/>
    </location>
</feature>
<feature type="signal peptide" evidence="1">
    <location>
        <begin position="1"/>
        <end position="17"/>
    </location>
</feature>
<dbReference type="Proteomes" id="UP000694560">
    <property type="component" value="Unplaced"/>
</dbReference>
<name>A0A8C5TJP9_9PASS</name>
<reference evidence="2" key="1">
    <citation type="submission" date="2025-08" db="UniProtKB">
        <authorList>
            <consortium name="Ensembl"/>
        </authorList>
    </citation>
    <scope>IDENTIFICATION</scope>
</reference>
<evidence type="ECO:0008006" key="4">
    <source>
        <dbReference type="Google" id="ProtNLM"/>
    </source>
</evidence>
<dbReference type="OrthoDB" id="1932233at2759"/>
<reference evidence="2" key="2">
    <citation type="submission" date="2025-09" db="UniProtKB">
        <authorList>
            <consortium name="Ensembl"/>
        </authorList>
    </citation>
    <scope>IDENTIFICATION</scope>
</reference>
<keyword evidence="3" id="KW-1185">Reference proteome</keyword>
<evidence type="ECO:0000313" key="2">
    <source>
        <dbReference type="Ensembl" id="ENSMCSP00000008813.1"/>
    </source>
</evidence>
<organism evidence="2 3">
    <name type="scientific">Malurus cyaneus samueli</name>
    <dbReference type="NCBI Taxonomy" id="2593467"/>
    <lineage>
        <taxon>Eukaryota</taxon>
        <taxon>Metazoa</taxon>
        <taxon>Chordata</taxon>
        <taxon>Craniata</taxon>
        <taxon>Vertebrata</taxon>
        <taxon>Euteleostomi</taxon>
        <taxon>Archelosauria</taxon>
        <taxon>Archosauria</taxon>
        <taxon>Dinosauria</taxon>
        <taxon>Saurischia</taxon>
        <taxon>Theropoda</taxon>
        <taxon>Coelurosauria</taxon>
        <taxon>Aves</taxon>
        <taxon>Neognathae</taxon>
        <taxon>Neoaves</taxon>
        <taxon>Telluraves</taxon>
        <taxon>Australaves</taxon>
        <taxon>Passeriformes</taxon>
        <taxon>Meliphagoidea</taxon>
        <taxon>Maluridae</taxon>
        <taxon>Malurus</taxon>
    </lineage>
</organism>
<evidence type="ECO:0000313" key="3">
    <source>
        <dbReference type="Proteomes" id="UP000694560"/>
    </source>
</evidence>
<keyword evidence="1" id="KW-0732">Signal</keyword>
<accession>A0A8C5TJP9</accession>
<proteinExistence type="predicted"/>
<sequence length="124" mass="13644">MHSLLLFLDLGFGECVTQRCVSCRACTSSLHTVKGTPFETPVPGQGASLLTHWGRWIMECSSPLSRKSCTIMPIVAVKLSRGGTRSCFVFSNHVLIPKLPHFYADYLRVNGTLKYISLPEDGAV</sequence>
<evidence type="ECO:0000256" key="1">
    <source>
        <dbReference type="SAM" id="SignalP"/>
    </source>
</evidence>
<dbReference type="Ensembl" id="ENSMCST00000009031.1">
    <property type="protein sequence ID" value="ENSMCSP00000008813.1"/>
    <property type="gene ID" value="ENSMCSG00000006271.1"/>
</dbReference>
<protein>
    <recommendedName>
        <fullName evidence="4">Secreted protein</fullName>
    </recommendedName>
</protein>